<accession>A0A1G9J9H8</accession>
<organism evidence="3 4">
    <name type="scientific">Paracoccus chinensis</name>
    <dbReference type="NCBI Taxonomy" id="525640"/>
    <lineage>
        <taxon>Bacteria</taxon>
        <taxon>Pseudomonadati</taxon>
        <taxon>Pseudomonadota</taxon>
        <taxon>Alphaproteobacteria</taxon>
        <taxon>Rhodobacterales</taxon>
        <taxon>Paracoccaceae</taxon>
        <taxon>Paracoccus</taxon>
    </lineage>
</organism>
<evidence type="ECO:0000313" key="3">
    <source>
        <dbReference type="EMBL" id="SDL33866.1"/>
    </source>
</evidence>
<evidence type="ECO:0000259" key="2">
    <source>
        <dbReference type="Pfam" id="PF00534"/>
    </source>
</evidence>
<dbReference type="GO" id="GO:0016757">
    <property type="term" value="F:glycosyltransferase activity"/>
    <property type="evidence" value="ECO:0007669"/>
    <property type="project" value="InterPro"/>
</dbReference>
<feature type="region of interest" description="Disordered" evidence="1">
    <location>
        <begin position="10"/>
        <end position="31"/>
    </location>
</feature>
<dbReference type="STRING" id="525640.SAMN04487971_10935"/>
<keyword evidence="4" id="KW-1185">Reference proteome</keyword>
<protein>
    <submittedName>
        <fullName evidence="3">Glycosyl transferases group 1</fullName>
    </submittedName>
</protein>
<dbReference type="SUPFAM" id="SSF53756">
    <property type="entry name" value="UDP-Glycosyltransferase/glycogen phosphorylase"/>
    <property type="match status" value="1"/>
</dbReference>
<dbReference type="InterPro" id="IPR001296">
    <property type="entry name" value="Glyco_trans_1"/>
</dbReference>
<reference evidence="4" key="1">
    <citation type="submission" date="2016-10" db="EMBL/GenBank/DDBJ databases">
        <authorList>
            <person name="Varghese N."/>
            <person name="Submissions S."/>
        </authorList>
    </citation>
    <scope>NUCLEOTIDE SEQUENCE [LARGE SCALE GENOMIC DNA]</scope>
    <source>
        <strain evidence="4">CGMCC 1.7655</strain>
    </source>
</reference>
<proteinExistence type="predicted"/>
<dbReference type="RefSeq" id="WP_217629702.1">
    <property type="nucleotide sequence ID" value="NZ_FNGE01000009.1"/>
</dbReference>
<dbReference type="EMBL" id="FNGE01000009">
    <property type="protein sequence ID" value="SDL33866.1"/>
    <property type="molecule type" value="Genomic_DNA"/>
</dbReference>
<dbReference type="PANTHER" id="PTHR12526:SF600">
    <property type="entry name" value="GLYCOSYL TRANSFERASE GROUP 1"/>
    <property type="match status" value="1"/>
</dbReference>
<dbReference type="PANTHER" id="PTHR12526">
    <property type="entry name" value="GLYCOSYLTRANSFERASE"/>
    <property type="match status" value="1"/>
</dbReference>
<sequence>MLDPAVLDAALDPVRTKGSSPLPTPGGVQKSRPSRIVAISDFCSQVPPEPCAPREPAPGALSPPAERAQVRVTGGYLERLPLAAVASGLVDAAEIWSFAGRDGEADAACARPCGTPDSARPGLTRRVFRADGPAPYGSAEALAHVAAHGAPDVLCVWGLGVDAALMEACKGAITIYNSIDAPALRLPDDVARRFDLFLTGAEWQSDEIRARIPGARCLVLPIGPEFASGETFHPTGAPKDRDVVYVACTQPYKRHDILFDALERRPGTSALLVVGYGHMTEELRADAARRGLDVEIVGPVPHDEVNRQINRARIGVVCGQHDGAPAILTEYQLAGLPVLANADLVCGLQYVTPETGLAAAPGEDFAAAMTRLIERHADYDPRPHALAHWGWPASIARLKAEIDAIRAGR</sequence>
<dbReference type="Proteomes" id="UP000199555">
    <property type="component" value="Unassembled WGS sequence"/>
</dbReference>
<evidence type="ECO:0000313" key="4">
    <source>
        <dbReference type="Proteomes" id="UP000199555"/>
    </source>
</evidence>
<name>A0A1G9J9H8_9RHOB</name>
<dbReference type="Gene3D" id="3.40.50.2000">
    <property type="entry name" value="Glycogen Phosphorylase B"/>
    <property type="match status" value="1"/>
</dbReference>
<keyword evidence="3" id="KW-0808">Transferase</keyword>
<evidence type="ECO:0000256" key="1">
    <source>
        <dbReference type="SAM" id="MobiDB-lite"/>
    </source>
</evidence>
<dbReference type="Pfam" id="PF00534">
    <property type="entry name" value="Glycos_transf_1"/>
    <property type="match status" value="1"/>
</dbReference>
<feature type="domain" description="Glycosyl transferase family 1" evidence="2">
    <location>
        <begin position="238"/>
        <end position="375"/>
    </location>
</feature>
<dbReference type="AlphaFoldDB" id="A0A1G9J9H8"/>
<gene>
    <name evidence="3" type="ORF">SAMN04487971_10935</name>
</gene>